<evidence type="ECO:0000313" key="2">
    <source>
        <dbReference type="Proteomes" id="UP000789375"/>
    </source>
</evidence>
<reference evidence="1" key="1">
    <citation type="submission" date="2021-06" db="EMBL/GenBank/DDBJ databases">
        <authorList>
            <person name="Kallberg Y."/>
            <person name="Tangrot J."/>
            <person name="Rosling A."/>
        </authorList>
    </citation>
    <scope>NUCLEOTIDE SEQUENCE</scope>
    <source>
        <strain evidence="1">87-6 pot B 2015</strain>
    </source>
</reference>
<keyword evidence="2" id="KW-1185">Reference proteome</keyword>
<sequence length="83" mass="9048">MKIVFAFPATEGSQAHITAVIQAERLELHPLSLHNPHLRILLTLFSKGPLNLAVSGGLPFGRLLSLSRIFSIKSLGKFSLSEI</sequence>
<proteinExistence type="predicted"/>
<gene>
    <name evidence="1" type="ORF">FMOSSE_LOCUS9058</name>
</gene>
<dbReference type="EMBL" id="CAJVPP010002527">
    <property type="protein sequence ID" value="CAG8603168.1"/>
    <property type="molecule type" value="Genomic_DNA"/>
</dbReference>
<accession>A0A9N9CGY7</accession>
<dbReference type="AlphaFoldDB" id="A0A9N9CGY7"/>
<organism evidence="1 2">
    <name type="scientific">Funneliformis mosseae</name>
    <name type="common">Endomycorrhizal fungus</name>
    <name type="synonym">Glomus mosseae</name>
    <dbReference type="NCBI Taxonomy" id="27381"/>
    <lineage>
        <taxon>Eukaryota</taxon>
        <taxon>Fungi</taxon>
        <taxon>Fungi incertae sedis</taxon>
        <taxon>Mucoromycota</taxon>
        <taxon>Glomeromycotina</taxon>
        <taxon>Glomeromycetes</taxon>
        <taxon>Glomerales</taxon>
        <taxon>Glomeraceae</taxon>
        <taxon>Funneliformis</taxon>
    </lineage>
</organism>
<name>A0A9N9CGY7_FUNMO</name>
<evidence type="ECO:0000313" key="1">
    <source>
        <dbReference type="EMBL" id="CAG8603168.1"/>
    </source>
</evidence>
<dbReference type="Proteomes" id="UP000789375">
    <property type="component" value="Unassembled WGS sequence"/>
</dbReference>
<comment type="caution">
    <text evidence="1">The sequence shown here is derived from an EMBL/GenBank/DDBJ whole genome shotgun (WGS) entry which is preliminary data.</text>
</comment>
<protein>
    <submittedName>
        <fullName evidence="1">5981_t:CDS:1</fullName>
    </submittedName>
</protein>